<dbReference type="Pfam" id="PF13191">
    <property type="entry name" value="AAA_16"/>
    <property type="match status" value="1"/>
</dbReference>
<proteinExistence type="predicted"/>
<comment type="caution">
    <text evidence="4">The sequence shown here is derived from an EMBL/GenBank/DDBJ whole genome shotgun (WGS) entry which is preliminary data.</text>
</comment>
<dbReference type="InterPro" id="IPR027417">
    <property type="entry name" value="P-loop_NTPase"/>
</dbReference>
<feature type="domain" description="Orc1-like AAA ATPase" evidence="3">
    <location>
        <begin position="24"/>
        <end position="178"/>
    </location>
</feature>
<dbReference type="EMBL" id="JAAXKY010000251">
    <property type="protein sequence ID" value="NMH82533.1"/>
    <property type="molecule type" value="Genomic_DNA"/>
</dbReference>
<dbReference type="SUPFAM" id="SSF52540">
    <property type="entry name" value="P-loop containing nucleoside triphosphate hydrolases"/>
    <property type="match status" value="1"/>
</dbReference>
<evidence type="ECO:0000259" key="3">
    <source>
        <dbReference type="Pfam" id="PF13191"/>
    </source>
</evidence>
<evidence type="ECO:0000313" key="5">
    <source>
        <dbReference type="Proteomes" id="UP001296706"/>
    </source>
</evidence>
<feature type="non-terminal residue" evidence="4">
    <location>
        <position position="603"/>
    </location>
</feature>
<evidence type="ECO:0000313" key="4">
    <source>
        <dbReference type="EMBL" id="NMH82533.1"/>
    </source>
</evidence>
<keyword evidence="1" id="KW-0547">Nucleotide-binding</keyword>
<dbReference type="InterPro" id="IPR041664">
    <property type="entry name" value="AAA_16"/>
</dbReference>
<protein>
    <submittedName>
        <fullName evidence="4">ATP-binding protein</fullName>
    </submittedName>
</protein>
<organism evidence="4 5">
    <name type="scientific">Pseudonocardia xinjiangensis</name>
    <dbReference type="NCBI Taxonomy" id="75289"/>
    <lineage>
        <taxon>Bacteria</taxon>
        <taxon>Bacillati</taxon>
        <taxon>Actinomycetota</taxon>
        <taxon>Actinomycetes</taxon>
        <taxon>Pseudonocardiales</taxon>
        <taxon>Pseudonocardiaceae</taxon>
        <taxon>Pseudonocardia</taxon>
    </lineage>
</organism>
<accession>A0ABX1RQ64</accession>
<evidence type="ECO:0000256" key="2">
    <source>
        <dbReference type="ARBA" id="ARBA00022840"/>
    </source>
</evidence>
<dbReference type="Proteomes" id="UP001296706">
    <property type="component" value="Unassembled WGS sequence"/>
</dbReference>
<sequence length="603" mass="64085">MNPVAPAPSEPRCGETAVAQASRGRRSECGVLDRMLDAVRAGAGCALVLRGEPGVGKTFLLEYLVEQVPCGRVLRAAGVRSEMEFDFAGLHQLCAPILDVAQRLPAPQRDALRTAFGMSDGPAPDRFLVGLAALSLLADAARDRPLVCVVDDVQWLDRVSVQALTFAARRLGAESLAMIFAAREPDLVAELADLPELLVTGLTNDDAPALLGSALRGLVDQQVLDRIVDETRGNPRALLELPRGPASAELTGGFGPSDAPAIPRRIEEGLRRQLEPLEAGTRQLLLVAAAEPLGDPVLVWRAAARLGMRVEAAAPAASAGLLDIGSRVRFRHPLLRSAIYRAASAEERRTVHRALAEATDPETDPDRRAWHRAQAVAEPHEDVAAELEQSAGRAQARGGRAAAAAFLERAAELTPEPGRRRQRALVAAHATHQAGAPGAALRLLSLAEAGPLDELQRARADLLRAQISFSVNRGSDAPPLLLKAARQLQRVDVRLAREAYRDALAASMFAGPLAIGGNVREAAEAAHAAPRPMLPPRAADLLLDGLAVRFTDGYAAGMPMVTRALSLFRAPDLSAEEALESLWLACTTAAHGWDIETWDALAG</sequence>
<evidence type="ECO:0000256" key="1">
    <source>
        <dbReference type="ARBA" id="ARBA00022741"/>
    </source>
</evidence>
<dbReference type="GO" id="GO:0005524">
    <property type="term" value="F:ATP binding"/>
    <property type="evidence" value="ECO:0007669"/>
    <property type="project" value="UniProtKB-KW"/>
</dbReference>
<keyword evidence="5" id="KW-1185">Reference proteome</keyword>
<reference evidence="4 5" key="1">
    <citation type="submission" date="2020-04" db="EMBL/GenBank/DDBJ databases">
        <authorList>
            <person name="Klaysubun C."/>
            <person name="Duangmal K."/>
            <person name="Lipun K."/>
        </authorList>
    </citation>
    <scope>NUCLEOTIDE SEQUENCE [LARGE SCALE GENOMIC DNA]</scope>
    <source>
        <strain evidence="4 5">JCM 11839</strain>
    </source>
</reference>
<gene>
    <name evidence="4" type="ORF">HF577_36295</name>
</gene>
<dbReference type="PANTHER" id="PTHR16305">
    <property type="entry name" value="TESTICULAR SOLUBLE ADENYLYL CYCLASE"/>
    <property type="match status" value="1"/>
</dbReference>
<name>A0ABX1RQ64_9PSEU</name>
<keyword evidence="2 4" id="KW-0067">ATP-binding</keyword>
<dbReference type="PANTHER" id="PTHR16305:SF35">
    <property type="entry name" value="TRANSCRIPTIONAL ACTIVATOR DOMAIN"/>
    <property type="match status" value="1"/>
</dbReference>